<dbReference type="PROSITE" id="PS00584">
    <property type="entry name" value="PFKB_KINASES_2"/>
    <property type="match status" value="1"/>
</dbReference>
<dbReference type="GO" id="GO:0006796">
    <property type="term" value="P:phosphate-containing compound metabolic process"/>
    <property type="evidence" value="ECO:0007669"/>
    <property type="project" value="UniProtKB-ARBA"/>
</dbReference>
<dbReference type="Gene3D" id="3.40.1190.20">
    <property type="match status" value="1"/>
</dbReference>
<dbReference type="InterPro" id="IPR011611">
    <property type="entry name" value="PfkB_dom"/>
</dbReference>
<dbReference type="Pfam" id="PF00294">
    <property type="entry name" value="PfkB"/>
    <property type="match status" value="1"/>
</dbReference>
<proteinExistence type="inferred from homology"/>
<keyword evidence="2 4" id="KW-0808">Transferase</keyword>
<evidence type="ECO:0000256" key="1">
    <source>
        <dbReference type="ARBA" id="ARBA00010688"/>
    </source>
</evidence>
<evidence type="ECO:0000256" key="2">
    <source>
        <dbReference type="ARBA" id="ARBA00022679"/>
    </source>
</evidence>
<dbReference type="SUPFAM" id="SSF53613">
    <property type="entry name" value="Ribokinase-like"/>
    <property type="match status" value="1"/>
</dbReference>
<organism evidence="6 7">
    <name type="scientific">Thermomonas brevis</name>
    <dbReference type="NCBI Taxonomy" id="215691"/>
    <lineage>
        <taxon>Bacteria</taxon>
        <taxon>Pseudomonadati</taxon>
        <taxon>Pseudomonadota</taxon>
        <taxon>Gammaproteobacteria</taxon>
        <taxon>Lysobacterales</taxon>
        <taxon>Lysobacteraceae</taxon>
        <taxon>Thermomonas</taxon>
    </lineage>
</organism>
<gene>
    <name evidence="6" type="ORF">H9L17_10945</name>
</gene>
<name>A0A7G9QQU4_9GAMM</name>
<evidence type="ECO:0000256" key="3">
    <source>
        <dbReference type="ARBA" id="ARBA00022777"/>
    </source>
</evidence>
<dbReference type="KEGG" id="tbv:H9L17_10945"/>
<sequence length="312" mass="33367">MDRDSVQLSIVGDVGVDLVMGTLDGWPQIGTELLLPHSELRAGGSGANAALAARHIGVPARLVSATGNDTLGHWLAGQFHGIRADLQTCDSDTTISVGLMHANGERNFFTTGGHLQQFSADHVLEHLHASTSPSIALFTAPFLLPALRGRYEELLSEAVNRGFQVALDTGWPPEGWHPHVRKEVQRWLRFCDHLLINELEACSIAGTNDLDAALPMIEWHLKPSASLVVKVGARGAIGRERNRYAQRTPAATGAIFDTIGAGDAFNAGYLAARLRGASLAHSLEAGCNTAQAILPRFPRKAIHAGELAFCAS</sequence>
<evidence type="ECO:0000256" key="4">
    <source>
        <dbReference type="RuleBase" id="RU003704"/>
    </source>
</evidence>
<evidence type="ECO:0000313" key="7">
    <source>
        <dbReference type="Proteomes" id="UP000515977"/>
    </source>
</evidence>
<dbReference type="AlphaFoldDB" id="A0A7G9QQU4"/>
<keyword evidence="7" id="KW-1185">Reference proteome</keyword>
<dbReference type="Proteomes" id="UP000515977">
    <property type="component" value="Chromosome"/>
</dbReference>
<dbReference type="PANTHER" id="PTHR10584">
    <property type="entry name" value="SUGAR KINASE"/>
    <property type="match status" value="1"/>
</dbReference>
<dbReference type="InterPro" id="IPR029056">
    <property type="entry name" value="Ribokinase-like"/>
</dbReference>
<dbReference type="GO" id="GO:0016301">
    <property type="term" value="F:kinase activity"/>
    <property type="evidence" value="ECO:0007669"/>
    <property type="project" value="UniProtKB-KW"/>
</dbReference>
<keyword evidence="3 4" id="KW-0418">Kinase</keyword>
<accession>A0A7G9QQU4</accession>
<feature type="domain" description="Carbohydrate kinase PfkB" evidence="5">
    <location>
        <begin position="34"/>
        <end position="293"/>
    </location>
</feature>
<dbReference type="PANTHER" id="PTHR10584:SF166">
    <property type="entry name" value="RIBOKINASE"/>
    <property type="match status" value="1"/>
</dbReference>
<dbReference type="RefSeq" id="WP_187569487.1">
    <property type="nucleotide sequence ID" value="NZ_CP060711.1"/>
</dbReference>
<reference evidence="6 7" key="1">
    <citation type="submission" date="2020-08" db="EMBL/GenBank/DDBJ databases">
        <title>Genome sequence of Thermomonas brevis KACC 16975T.</title>
        <authorList>
            <person name="Hyun D.-W."/>
            <person name="Bae J.-W."/>
        </authorList>
    </citation>
    <scope>NUCLEOTIDE SEQUENCE [LARGE SCALE GENOMIC DNA]</scope>
    <source>
        <strain evidence="6 7">KACC 16975</strain>
    </source>
</reference>
<evidence type="ECO:0000313" key="6">
    <source>
        <dbReference type="EMBL" id="QNN45719.1"/>
    </source>
</evidence>
<dbReference type="EMBL" id="CP060711">
    <property type="protein sequence ID" value="QNN45719.1"/>
    <property type="molecule type" value="Genomic_DNA"/>
</dbReference>
<protein>
    <submittedName>
        <fullName evidence="6">Carbohydrate kinase family protein</fullName>
    </submittedName>
</protein>
<dbReference type="InterPro" id="IPR002173">
    <property type="entry name" value="Carboh/pur_kinase_PfkB_CS"/>
</dbReference>
<dbReference type="PRINTS" id="PR00990">
    <property type="entry name" value="RIBOKINASE"/>
</dbReference>
<comment type="similarity">
    <text evidence="1 4">Belongs to the carbohydrate kinase PfkB family.</text>
</comment>
<evidence type="ECO:0000259" key="5">
    <source>
        <dbReference type="Pfam" id="PF00294"/>
    </source>
</evidence>
<dbReference type="InterPro" id="IPR002139">
    <property type="entry name" value="Ribo/fructo_kinase"/>
</dbReference>